<dbReference type="Proteomes" id="UP000325081">
    <property type="component" value="Unassembled WGS sequence"/>
</dbReference>
<accession>A0A5A7PIT2</accession>
<dbReference type="OrthoDB" id="927140at2759"/>
<proteinExistence type="predicted"/>
<sequence length="116" mass="14079">MYAPMRAVTFEEDGRDPNIWFLNHNYHESMEHVVGWYSTGPKLKENDLNIHELFNGGGFIFFLYKENDPKLIWLRSTWRSWPNSRPKYYHALSSELPMFVRLFHYYSGKERKNETR</sequence>
<name>A0A5A7PIT2_STRAF</name>
<comment type="caution">
    <text evidence="2">The sequence shown here is derived from an EMBL/GenBank/DDBJ whole genome shotgun (WGS) entry which is preliminary data.</text>
</comment>
<dbReference type="InterPro" id="IPR000555">
    <property type="entry name" value="JAMM/MPN+_dom"/>
</dbReference>
<dbReference type="GO" id="GO:0008237">
    <property type="term" value="F:metallopeptidase activity"/>
    <property type="evidence" value="ECO:0007669"/>
    <property type="project" value="InterPro"/>
</dbReference>
<reference evidence="3" key="1">
    <citation type="journal article" date="2019" name="Curr. Biol.">
        <title>Genome Sequence of Striga asiatica Provides Insight into the Evolution of Plant Parasitism.</title>
        <authorList>
            <person name="Yoshida S."/>
            <person name="Kim S."/>
            <person name="Wafula E.K."/>
            <person name="Tanskanen J."/>
            <person name="Kim Y.M."/>
            <person name="Honaas L."/>
            <person name="Yang Z."/>
            <person name="Spallek T."/>
            <person name="Conn C.E."/>
            <person name="Ichihashi Y."/>
            <person name="Cheong K."/>
            <person name="Cui S."/>
            <person name="Der J.P."/>
            <person name="Gundlach H."/>
            <person name="Jiao Y."/>
            <person name="Hori C."/>
            <person name="Ishida J.K."/>
            <person name="Kasahara H."/>
            <person name="Kiba T."/>
            <person name="Kim M.S."/>
            <person name="Koo N."/>
            <person name="Laohavisit A."/>
            <person name="Lee Y.H."/>
            <person name="Lumba S."/>
            <person name="McCourt P."/>
            <person name="Mortimer J.C."/>
            <person name="Mutuku J.M."/>
            <person name="Nomura T."/>
            <person name="Sasaki-Sekimoto Y."/>
            <person name="Seto Y."/>
            <person name="Wang Y."/>
            <person name="Wakatake T."/>
            <person name="Sakakibara H."/>
            <person name="Demura T."/>
            <person name="Yamaguchi S."/>
            <person name="Yoneyama K."/>
            <person name="Manabe R.I."/>
            <person name="Nelson D.C."/>
            <person name="Schulman A.H."/>
            <person name="Timko M.P."/>
            <person name="dePamphilis C.W."/>
            <person name="Choi D."/>
            <person name="Shirasu K."/>
        </authorList>
    </citation>
    <scope>NUCLEOTIDE SEQUENCE [LARGE SCALE GENOMIC DNA]</scope>
    <source>
        <strain evidence="3">cv. UVA1</strain>
    </source>
</reference>
<dbReference type="Gene3D" id="3.40.140.10">
    <property type="entry name" value="Cytidine Deaminase, domain 2"/>
    <property type="match status" value="1"/>
</dbReference>
<dbReference type="AlphaFoldDB" id="A0A5A7PIT2"/>
<evidence type="ECO:0000313" key="3">
    <source>
        <dbReference type="Proteomes" id="UP000325081"/>
    </source>
</evidence>
<dbReference type="EMBL" id="BKCP01004628">
    <property type="protein sequence ID" value="GER32785.1"/>
    <property type="molecule type" value="Genomic_DNA"/>
</dbReference>
<organism evidence="2 3">
    <name type="scientific">Striga asiatica</name>
    <name type="common">Asiatic witchweed</name>
    <name type="synonym">Buchnera asiatica</name>
    <dbReference type="NCBI Taxonomy" id="4170"/>
    <lineage>
        <taxon>Eukaryota</taxon>
        <taxon>Viridiplantae</taxon>
        <taxon>Streptophyta</taxon>
        <taxon>Embryophyta</taxon>
        <taxon>Tracheophyta</taxon>
        <taxon>Spermatophyta</taxon>
        <taxon>Magnoliopsida</taxon>
        <taxon>eudicotyledons</taxon>
        <taxon>Gunneridae</taxon>
        <taxon>Pentapetalae</taxon>
        <taxon>asterids</taxon>
        <taxon>lamiids</taxon>
        <taxon>Lamiales</taxon>
        <taxon>Orobanchaceae</taxon>
        <taxon>Buchnereae</taxon>
        <taxon>Striga</taxon>
    </lineage>
</organism>
<dbReference type="Pfam" id="PF01398">
    <property type="entry name" value="JAB"/>
    <property type="match status" value="1"/>
</dbReference>
<keyword evidence="3" id="KW-1185">Reference proteome</keyword>
<evidence type="ECO:0000259" key="1">
    <source>
        <dbReference type="Pfam" id="PF01398"/>
    </source>
</evidence>
<gene>
    <name evidence="2" type="ORF">STAS_08878</name>
</gene>
<feature type="domain" description="JAB1/MPN/MOV34 metalloenzyme" evidence="1">
    <location>
        <begin position="7"/>
        <end position="55"/>
    </location>
</feature>
<evidence type="ECO:0000313" key="2">
    <source>
        <dbReference type="EMBL" id="GER32785.1"/>
    </source>
</evidence>
<dbReference type="GO" id="GO:0000502">
    <property type="term" value="C:proteasome complex"/>
    <property type="evidence" value="ECO:0007669"/>
    <property type="project" value="UniProtKB-KW"/>
</dbReference>
<protein>
    <submittedName>
        <fullName evidence="2">26S proteasome regulatory subunit 7</fullName>
    </submittedName>
</protein>
<keyword evidence="2" id="KW-0647">Proteasome</keyword>